<keyword evidence="2" id="KW-0812">Transmembrane</keyword>
<reference evidence="3" key="1">
    <citation type="submission" date="2018-05" db="EMBL/GenBank/DDBJ databases">
        <authorList>
            <person name="Lanie J.A."/>
            <person name="Ng W.-L."/>
            <person name="Kazmierczak K.M."/>
            <person name="Andrzejewski T.M."/>
            <person name="Davidsen T.M."/>
            <person name="Wayne K.J."/>
            <person name="Tettelin H."/>
            <person name="Glass J.I."/>
            <person name="Rusch D."/>
            <person name="Podicherti R."/>
            <person name="Tsui H.-C.T."/>
            <person name="Winkler M.E."/>
        </authorList>
    </citation>
    <scope>NUCLEOTIDE SEQUENCE</scope>
</reference>
<evidence type="ECO:0000256" key="2">
    <source>
        <dbReference type="SAM" id="Phobius"/>
    </source>
</evidence>
<keyword evidence="2" id="KW-1133">Transmembrane helix</keyword>
<sequence>MATVTNWIDHLSAAEVKGAIYPGVGTEGILVIALLVIWIGWHVITAASEQSEQEQLARKRHSANDHKSNITDW</sequence>
<evidence type="ECO:0000256" key="1">
    <source>
        <dbReference type="SAM" id="MobiDB-lite"/>
    </source>
</evidence>
<proteinExistence type="predicted"/>
<organism evidence="3">
    <name type="scientific">marine metagenome</name>
    <dbReference type="NCBI Taxonomy" id="408172"/>
    <lineage>
        <taxon>unclassified sequences</taxon>
        <taxon>metagenomes</taxon>
        <taxon>ecological metagenomes</taxon>
    </lineage>
</organism>
<accession>A0A382KLK5</accession>
<dbReference type="AlphaFoldDB" id="A0A382KLK5"/>
<dbReference type="EMBL" id="UINC01080876">
    <property type="protein sequence ID" value="SVC24222.1"/>
    <property type="molecule type" value="Genomic_DNA"/>
</dbReference>
<feature type="region of interest" description="Disordered" evidence="1">
    <location>
        <begin position="54"/>
        <end position="73"/>
    </location>
</feature>
<evidence type="ECO:0000313" key="3">
    <source>
        <dbReference type="EMBL" id="SVC24222.1"/>
    </source>
</evidence>
<keyword evidence="2" id="KW-0472">Membrane</keyword>
<feature type="compositionally biased region" description="Basic and acidic residues" evidence="1">
    <location>
        <begin position="62"/>
        <end position="73"/>
    </location>
</feature>
<feature type="transmembrane region" description="Helical" evidence="2">
    <location>
        <begin position="20"/>
        <end position="41"/>
    </location>
</feature>
<protein>
    <submittedName>
        <fullName evidence="3">Uncharacterized protein</fullName>
    </submittedName>
</protein>
<name>A0A382KLK5_9ZZZZ</name>
<gene>
    <name evidence="3" type="ORF">METZ01_LOCUS277076</name>
</gene>